<evidence type="ECO:0000313" key="2">
    <source>
        <dbReference type="Proteomes" id="UP000436468"/>
    </source>
</evidence>
<dbReference type="EMBL" id="WQNF01000010">
    <property type="protein sequence ID" value="MVT66907.1"/>
    <property type="molecule type" value="Genomic_DNA"/>
</dbReference>
<comment type="caution">
    <text evidence="1">The sequence shown here is derived from an EMBL/GenBank/DDBJ whole genome shotgun (WGS) entry which is preliminary data.</text>
</comment>
<reference evidence="1 2" key="1">
    <citation type="submission" date="2019-12" db="EMBL/GenBank/DDBJ databases">
        <title>Draft genome sequences Bradyrhizobium cajani AMBPC1010, Bradyrhizobium pachyrhizi AMBPC1040 and Bradyrhizobium yuanmingense ALSPC3051, three plant growth promoting strains isolated from nodules of Cajanus cajan L. in Dominican Republic.</title>
        <authorList>
            <person name="Flores-Felix J.D."/>
            <person name="Araujo J."/>
            <person name="Diaz-Alcantara C."/>
            <person name="Gonzalez-Andres F."/>
            <person name="Velazquez E."/>
        </authorList>
    </citation>
    <scope>NUCLEOTIDE SEQUENCE [LARGE SCALE GENOMIC DNA]</scope>
    <source>
        <strain evidence="1 2">1040</strain>
    </source>
</reference>
<proteinExistence type="predicted"/>
<sequence length="62" mass="7123">MQDMLTHLEKLRRDAAECALIRDLATDMRKRELFSKLAEHLTALAAEVEETINAARKEDQVI</sequence>
<evidence type="ECO:0000313" key="1">
    <source>
        <dbReference type="EMBL" id="MVT66907.1"/>
    </source>
</evidence>
<dbReference type="RefSeq" id="WP_016848414.1">
    <property type="nucleotide sequence ID" value="NZ_CP121667.1"/>
</dbReference>
<dbReference type="Proteomes" id="UP000436468">
    <property type="component" value="Unassembled WGS sequence"/>
</dbReference>
<keyword evidence="2" id="KW-1185">Reference proteome</keyword>
<gene>
    <name evidence="1" type="ORF">GPL21_17550</name>
</gene>
<name>A0A0R3BXD7_9BRAD</name>
<protein>
    <submittedName>
        <fullName evidence="1">Uncharacterized protein</fullName>
    </submittedName>
</protein>
<dbReference type="AlphaFoldDB" id="A0A0R3BXD7"/>
<organism evidence="1 2">
    <name type="scientific">Bradyrhizobium pachyrhizi</name>
    <dbReference type="NCBI Taxonomy" id="280333"/>
    <lineage>
        <taxon>Bacteria</taxon>
        <taxon>Pseudomonadati</taxon>
        <taxon>Pseudomonadota</taxon>
        <taxon>Alphaproteobacteria</taxon>
        <taxon>Hyphomicrobiales</taxon>
        <taxon>Nitrobacteraceae</taxon>
        <taxon>Bradyrhizobium</taxon>
    </lineage>
</organism>
<accession>A0A0R3BXD7</accession>